<keyword evidence="2" id="KW-1185">Reference proteome</keyword>
<dbReference type="EnsemblMetazoa" id="PPA37052.1">
    <property type="protein sequence ID" value="PPA37052.1"/>
    <property type="gene ID" value="WBGene00275421"/>
</dbReference>
<evidence type="ECO:0000313" key="1">
    <source>
        <dbReference type="EnsemblMetazoa" id="PPA37052.1"/>
    </source>
</evidence>
<reference evidence="1" key="2">
    <citation type="submission" date="2022-06" db="UniProtKB">
        <authorList>
            <consortium name="EnsemblMetazoa"/>
        </authorList>
    </citation>
    <scope>IDENTIFICATION</scope>
    <source>
        <strain evidence="1">PS312</strain>
    </source>
</reference>
<gene>
    <name evidence="1" type="primary">WBGene00275421</name>
</gene>
<dbReference type="AlphaFoldDB" id="A0A2A6BFL2"/>
<protein>
    <submittedName>
        <fullName evidence="1">Uncharacterized protein</fullName>
    </submittedName>
</protein>
<accession>A0A8R1USI0</accession>
<name>A0A2A6BFL2_PRIPA</name>
<dbReference type="Proteomes" id="UP000005239">
    <property type="component" value="Unassembled WGS sequence"/>
</dbReference>
<reference evidence="2" key="1">
    <citation type="journal article" date="2008" name="Nat. Genet.">
        <title>The Pristionchus pacificus genome provides a unique perspective on nematode lifestyle and parasitism.</title>
        <authorList>
            <person name="Dieterich C."/>
            <person name="Clifton S.W."/>
            <person name="Schuster L.N."/>
            <person name="Chinwalla A."/>
            <person name="Delehaunty K."/>
            <person name="Dinkelacker I."/>
            <person name="Fulton L."/>
            <person name="Fulton R."/>
            <person name="Godfrey J."/>
            <person name="Minx P."/>
            <person name="Mitreva M."/>
            <person name="Roeseler W."/>
            <person name="Tian H."/>
            <person name="Witte H."/>
            <person name="Yang S.P."/>
            <person name="Wilson R.K."/>
            <person name="Sommer R.J."/>
        </authorList>
    </citation>
    <scope>NUCLEOTIDE SEQUENCE [LARGE SCALE GENOMIC DNA]</scope>
    <source>
        <strain evidence="2">PS312</strain>
    </source>
</reference>
<proteinExistence type="predicted"/>
<organism evidence="1 2">
    <name type="scientific">Pristionchus pacificus</name>
    <name type="common">Parasitic nematode worm</name>
    <dbReference type="NCBI Taxonomy" id="54126"/>
    <lineage>
        <taxon>Eukaryota</taxon>
        <taxon>Metazoa</taxon>
        <taxon>Ecdysozoa</taxon>
        <taxon>Nematoda</taxon>
        <taxon>Chromadorea</taxon>
        <taxon>Rhabditida</taxon>
        <taxon>Rhabditina</taxon>
        <taxon>Diplogasteromorpha</taxon>
        <taxon>Diplogasteroidea</taxon>
        <taxon>Neodiplogasteridae</taxon>
        <taxon>Pristionchus</taxon>
    </lineage>
</organism>
<accession>A0A2A6BFL2</accession>
<sequence>MQFLVAFLVILSISSAALYDYSASAAHERLDKKVALTKYCTNMCMDKCVTTKSKNGILTCAVPPCPELPCDSGCISRCVFAEKFLPHWLP</sequence>
<evidence type="ECO:0000313" key="2">
    <source>
        <dbReference type="Proteomes" id="UP000005239"/>
    </source>
</evidence>